<comment type="caution">
    <text evidence="2">The sequence shown here is derived from an EMBL/GenBank/DDBJ whole genome shotgun (WGS) entry which is preliminary data.</text>
</comment>
<evidence type="ECO:0000256" key="1">
    <source>
        <dbReference type="SAM" id="MobiDB-lite"/>
    </source>
</evidence>
<keyword evidence="3" id="KW-1185">Reference proteome</keyword>
<gene>
    <name evidence="2" type="ORF">Sjap_021908</name>
</gene>
<dbReference type="Proteomes" id="UP001417504">
    <property type="component" value="Unassembled WGS sequence"/>
</dbReference>
<feature type="compositionally biased region" description="Low complexity" evidence="1">
    <location>
        <begin position="24"/>
        <end position="38"/>
    </location>
</feature>
<proteinExistence type="predicted"/>
<reference evidence="2 3" key="1">
    <citation type="submission" date="2024-01" db="EMBL/GenBank/DDBJ databases">
        <title>Genome assemblies of Stephania.</title>
        <authorList>
            <person name="Yang L."/>
        </authorList>
    </citation>
    <scope>NUCLEOTIDE SEQUENCE [LARGE SCALE GENOMIC DNA]</scope>
    <source>
        <strain evidence="2">QJT</strain>
        <tissue evidence="2">Leaf</tissue>
    </source>
</reference>
<sequence length="189" mass="20902">MRAPVRSSGRAITPPPPSGMLRKGAPSAQAPGGASAGWPGRGGLMVSPPLATTTAEVVASLAVVPWWHRHPSWGVLLLLPSPTKPQRKLEKNMDYLLIGMARIKRTKEAKKTMEVEKTKRRAIRRLQRKATMLDWQRHPKREFGAPSAPDVVSGAMETNSSRHYLKRDISLSLCFGNRKGSRLKRRRGA</sequence>
<protein>
    <submittedName>
        <fullName evidence="2">Uncharacterized protein</fullName>
    </submittedName>
</protein>
<evidence type="ECO:0000313" key="2">
    <source>
        <dbReference type="EMBL" id="KAK9096411.1"/>
    </source>
</evidence>
<dbReference type="EMBL" id="JBBNAE010000009">
    <property type="protein sequence ID" value="KAK9096411.1"/>
    <property type="molecule type" value="Genomic_DNA"/>
</dbReference>
<feature type="region of interest" description="Disordered" evidence="1">
    <location>
        <begin position="1"/>
        <end position="40"/>
    </location>
</feature>
<evidence type="ECO:0000313" key="3">
    <source>
        <dbReference type="Proteomes" id="UP001417504"/>
    </source>
</evidence>
<accession>A0AAP0EMU8</accession>
<name>A0AAP0EMU8_9MAGN</name>
<organism evidence="2 3">
    <name type="scientific">Stephania japonica</name>
    <dbReference type="NCBI Taxonomy" id="461633"/>
    <lineage>
        <taxon>Eukaryota</taxon>
        <taxon>Viridiplantae</taxon>
        <taxon>Streptophyta</taxon>
        <taxon>Embryophyta</taxon>
        <taxon>Tracheophyta</taxon>
        <taxon>Spermatophyta</taxon>
        <taxon>Magnoliopsida</taxon>
        <taxon>Ranunculales</taxon>
        <taxon>Menispermaceae</taxon>
        <taxon>Menispermoideae</taxon>
        <taxon>Cissampelideae</taxon>
        <taxon>Stephania</taxon>
    </lineage>
</organism>
<dbReference type="AlphaFoldDB" id="A0AAP0EMU8"/>